<proteinExistence type="predicted"/>
<evidence type="ECO:0000313" key="2">
    <source>
        <dbReference type="Proteomes" id="UP000630887"/>
    </source>
</evidence>
<organism evidence="1 2">
    <name type="scientific">Catellatospora coxensis</name>
    <dbReference type="NCBI Taxonomy" id="310354"/>
    <lineage>
        <taxon>Bacteria</taxon>
        <taxon>Bacillati</taxon>
        <taxon>Actinomycetota</taxon>
        <taxon>Actinomycetes</taxon>
        <taxon>Micromonosporales</taxon>
        <taxon>Micromonosporaceae</taxon>
        <taxon>Catellatospora</taxon>
    </lineage>
</organism>
<sequence length="39" mass="4428">MMEGGPSAHAGTMREWLRELRKDDPDFYCSVNLAIDMLA</sequence>
<gene>
    <name evidence="1" type="ORF">Cco03nite_53810</name>
</gene>
<keyword evidence="2" id="KW-1185">Reference proteome</keyword>
<comment type="caution">
    <text evidence="1">The sequence shown here is derived from an EMBL/GenBank/DDBJ whole genome shotgun (WGS) entry which is preliminary data.</text>
</comment>
<name>A0A8J3PB96_9ACTN</name>
<evidence type="ECO:0000313" key="1">
    <source>
        <dbReference type="EMBL" id="GIG08681.1"/>
    </source>
</evidence>
<dbReference type="EMBL" id="BONI01000051">
    <property type="protein sequence ID" value="GIG08681.1"/>
    <property type="molecule type" value="Genomic_DNA"/>
</dbReference>
<accession>A0A8J3PB96</accession>
<protein>
    <submittedName>
        <fullName evidence="1">Uncharacterized protein</fullName>
    </submittedName>
</protein>
<dbReference type="AlphaFoldDB" id="A0A8J3PB96"/>
<dbReference type="Proteomes" id="UP000630887">
    <property type="component" value="Unassembled WGS sequence"/>
</dbReference>
<reference evidence="1 2" key="1">
    <citation type="submission" date="2021-01" db="EMBL/GenBank/DDBJ databases">
        <title>Whole genome shotgun sequence of Catellatospora coxensis NBRC 107359.</title>
        <authorList>
            <person name="Komaki H."/>
            <person name="Tamura T."/>
        </authorList>
    </citation>
    <scope>NUCLEOTIDE SEQUENCE [LARGE SCALE GENOMIC DNA]</scope>
    <source>
        <strain evidence="1 2">NBRC 107359</strain>
    </source>
</reference>